<evidence type="ECO:0000256" key="1">
    <source>
        <dbReference type="SAM" id="MobiDB-lite"/>
    </source>
</evidence>
<protein>
    <submittedName>
        <fullName evidence="3">Cupin domain-containing protein</fullName>
    </submittedName>
</protein>
<evidence type="ECO:0000313" key="3">
    <source>
        <dbReference type="EMBL" id="UTF55752.1"/>
    </source>
</evidence>
<dbReference type="KEGG" id="sawl:NGM29_18855"/>
<dbReference type="Pfam" id="PF07883">
    <property type="entry name" value="Cupin_2"/>
    <property type="match status" value="1"/>
</dbReference>
<dbReference type="AlphaFoldDB" id="A0A9E7SX29"/>
<keyword evidence="4" id="KW-1185">Reference proteome</keyword>
<feature type="domain" description="Cupin type-2" evidence="2">
    <location>
        <begin position="236"/>
        <end position="302"/>
    </location>
</feature>
<keyword evidence="3" id="KW-0614">Plasmid</keyword>
<dbReference type="GeneID" id="73292151"/>
<reference evidence="3" key="1">
    <citation type="submission" date="2022-06" db="EMBL/GenBank/DDBJ databases">
        <title>Diverse halophilic archaea isolated from saline environments.</title>
        <authorList>
            <person name="Cui H.-L."/>
        </authorList>
    </citation>
    <scope>NUCLEOTIDE SEQUENCE</scope>
    <source>
        <strain evidence="3">WLHS1</strain>
        <plasmid evidence="3">unnamed1</plasmid>
    </source>
</reference>
<accession>A0A9E7SX29</accession>
<organism evidence="3 4">
    <name type="scientific">Natronosalvus rutilus</name>
    <dbReference type="NCBI Taxonomy" id="2953753"/>
    <lineage>
        <taxon>Archaea</taxon>
        <taxon>Methanobacteriati</taxon>
        <taxon>Methanobacteriota</taxon>
        <taxon>Stenosarchaea group</taxon>
        <taxon>Halobacteria</taxon>
        <taxon>Halobacteriales</taxon>
        <taxon>Natrialbaceae</taxon>
        <taxon>Natronosalvus</taxon>
    </lineage>
</organism>
<sequence length="358" mass="40230">MRIEYDSDPTYSLEERPKASVVRFNEVTPATRHSSDVGCNFKHLVWRYEFHGSQWFDGLELLKVDPGTYTDFLSHREDVEGPLERVLRVFSGRAVIRTEHWDEPLERFDHVAVPTGAAYQLGNTGVEPLWVGSWYSTGGNGASPETMLEPADRTGARAEYERIMAVRDERGLSTPPGDDGDDVDSPNVDRPDPTVEAFADAQPKTRYEAPEVGCNADWLAWMTNFDVLEWISDSSVMKLEPGGYTSLHTHFDNEGPHEELYWVMAGEARLVTEYRDERLCRFDSAFFPTGNPHAIGNVGTDTLWVGAWGARGGIEGEFDVSDLEISDRPGQTQEYERVMAARKHRGLSLPPNVEVDDA</sequence>
<feature type="region of interest" description="Disordered" evidence="1">
    <location>
        <begin position="166"/>
        <end position="194"/>
    </location>
</feature>
<proteinExistence type="predicted"/>
<geneLocation type="plasmid" evidence="3 4">
    <name>unnamed1</name>
</geneLocation>
<evidence type="ECO:0000313" key="4">
    <source>
        <dbReference type="Proteomes" id="UP001056855"/>
    </source>
</evidence>
<dbReference type="RefSeq" id="WP_254161099.1">
    <property type="nucleotide sequence ID" value="NZ_CP100356.1"/>
</dbReference>
<dbReference type="InterPro" id="IPR014710">
    <property type="entry name" value="RmlC-like_jellyroll"/>
</dbReference>
<dbReference type="InterPro" id="IPR011051">
    <property type="entry name" value="RmlC_Cupin_sf"/>
</dbReference>
<name>A0A9E7SX29_9EURY</name>
<dbReference type="EMBL" id="CP100356">
    <property type="protein sequence ID" value="UTF55752.1"/>
    <property type="molecule type" value="Genomic_DNA"/>
</dbReference>
<gene>
    <name evidence="3" type="ORF">NGM29_18855</name>
</gene>
<evidence type="ECO:0000259" key="2">
    <source>
        <dbReference type="Pfam" id="PF07883"/>
    </source>
</evidence>
<dbReference type="SUPFAM" id="SSF51182">
    <property type="entry name" value="RmlC-like cupins"/>
    <property type="match status" value="1"/>
</dbReference>
<dbReference type="Proteomes" id="UP001056855">
    <property type="component" value="Plasmid unnamed1"/>
</dbReference>
<dbReference type="Gene3D" id="2.60.120.10">
    <property type="entry name" value="Jelly Rolls"/>
    <property type="match status" value="2"/>
</dbReference>
<dbReference type="InterPro" id="IPR013096">
    <property type="entry name" value="Cupin_2"/>
</dbReference>